<protein>
    <submittedName>
        <fullName evidence="1">Uncharacterized protein</fullName>
    </submittedName>
</protein>
<organism evidence="1">
    <name type="scientific">marine sediment metagenome</name>
    <dbReference type="NCBI Taxonomy" id="412755"/>
    <lineage>
        <taxon>unclassified sequences</taxon>
        <taxon>metagenomes</taxon>
        <taxon>ecological metagenomes</taxon>
    </lineage>
</organism>
<name>X1MR28_9ZZZZ</name>
<proteinExistence type="predicted"/>
<feature type="non-terminal residue" evidence="1">
    <location>
        <position position="1"/>
    </location>
</feature>
<evidence type="ECO:0000313" key="1">
    <source>
        <dbReference type="EMBL" id="GAI34097.1"/>
    </source>
</evidence>
<reference evidence="1" key="1">
    <citation type="journal article" date="2014" name="Front. Microbiol.">
        <title>High frequency of phylogenetically diverse reductive dehalogenase-homologous genes in deep subseafloor sedimentary metagenomes.</title>
        <authorList>
            <person name="Kawai M."/>
            <person name="Futagami T."/>
            <person name="Toyoda A."/>
            <person name="Takaki Y."/>
            <person name="Nishi S."/>
            <person name="Hori S."/>
            <person name="Arai W."/>
            <person name="Tsubouchi T."/>
            <person name="Morono Y."/>
            <person name="Uchiyama I."/>
            <person name="Ito T."/>
            <person name="Fujiyama A."/>
            <person name="Inagaki F."/>
            <person name="Takami H."/>
        </authorList>
    </citation>
    <scope>NUCLEOTIDE SEQUENCE</scope>
    <source>
        <strain evidence="1">Expedition CK06-06</strain>
    </source>
</reference>
<comment type="caution">
    <text evidence="1">The sequence shown here is derived from an EMBL/GenBank/DDBJ whole genome shotgun (WGS) entry which is preliminary data.</text>
</comment>
<accession>X1MR28</accession>
<dbReference type="AlphaFoldDB" id="X1MR28"/>
<gene>
    <name evidence="1" type="ORF">S06H3_51134</name>
</gene>
<dbReference type="EMBL" id="BARV01032425">
    <property type="protein sequence ID" value="GAI34097.1"/>
    <property type="molecule type" value="Genomic_DNA"/>
</dbReference>
<sequence>IALVYVKSLLTQAFDTRKSLERKMTTENEQKAMSLDETSAIWSEQKRKLEAMVIEERLKSIGVIQWVENNTLVQKESWNSRDLGDTPLLKYKPRIEKHGSCGLVIVIPYLKDDQYTREFIFCWSKRILKVIAESKTEVRRYSLSFFRREGETKDTHFAMIRAGREEVLRALIQSSTNEDFVRSLPGKYLSSAVAEF</sequence>